<dbReference type="FunFam" id="3.40.50.2000:FF:000027">
    <property type="entry name" value="Glycosyltransferase"/>
    <property type="match status" value="1"/>
</dbReference>
<dbReference type="InterPro" id="IPR035595">
    <property type="entry name" value="UDP_glycos_trans_CS"/>
</dbReference>
<dbReference type="PANTHER" id="PTHR11926">
    <property type="entry name" value="GLUCOSYL/GLUCURONOSYL TRANSFERASES"/>
    <property type="match status" value="1"/>
</dbReference>
<reference evidence="5 6" key="1">
    <citation type="submission" date="2021-07" db="EMBL/GenBank/DDBJ databases">
        <title>The Aristolochia fimbriata genome: insights into angiosperm evolution, floral development and chemical biosynthesis.</title>
        <authorList>
            <person name="Jiao Y."/>
        </authorList>
    </citation>
    <scope>NUCLEOTIDE SEQUENCE [LARGE SCALE GENOMIC DNA]</scope>
    <source>
        <strain evidence="5">IBCAS-2021</strain>
        <tissue evidence="5">Leaf</tissue>
    </source>
</reference>
<dbReference type="GO" id="GO:0080044">
    <property type="term" value="F:quercetin 7-O-glucosyltransferase activity"/>
    <property type="evidence" value="ECO:0007669"/>
    <property type="project" value="TreeGrafter"/>
</dbReference>
<dbReference type="EC" id="2.4.1.-" evidence="4"/>
<dbReference type="SUPFAM" id="SSF53756">
    <property type="entry name" value="UDP-Glycosyltransferase/glycogen phosphorylase"/>
    <property type="match status" value="1"/>
</dbReference>
<name>A0AAV7EUY7_ARIFI</name>
<dbReference type="AlphaFoldDB" id="A0AAV7EUY7"/>
<dbReference type="Gene3D" id="3.40.50.2000">
    <property type="entry name" value="Glycogen Phosphorylase B"/>
    <property type="match status" value="2"/>
</dbReference>
<protein>
    <recommendedName>
        <fullName evidence="4">Glycosyltransferase</fullName>
        <ecNumber evidence="4">2.4.1.-</ecNumber>
    </recommendedName>
</protein>
<evidence type="ECO:0000256" key="3">
    <source>
        <dbReference type="RuleBase" id="RU003718"/>
    </source>
</evidence>
<accession>A0AAV7EUY7</accession>
<dbReference type="Proteomes" id="UP000825729">
    <property type="component" value="Unassembled WGS sequence"/>
</dbReference>
<evidence type="ECO:0000256" key="1">
    <source>
        <dbReference type="ARBA" id="ARBA00009995"/>
    </source>
</evidence>
<keyword evidence="6" id="KW-1185">Reference proteome</keyword>
<sequence length="484" mass="54383">MDDAAGKEKPHAVCVPYPAQGHITPMLKLAKLLHHRGFHITFVHTEYNHQRLLRSRGASSLKGLENFRFETIPDGLPPSDCDHVTQDIPTLSDSTSKTCLVPFTKLLKKLNQAPDLPSVSCIVSDGAMSFTLDAAQELQVPEVVFWTPSACGFMCYLHYQKLIELGITPLKDESYLTDRDFLDSVIDCIPGLVKNFRFRDIPSFVRTTNPDEIMLNYVNREAQRASKAAAVVLNTFYELEREVLDSMASILPRIYSVGPLQILCDQIPDDKEGLNNIGANLWREEQGSLEWLDAKEPKSVIYVNFGSIAVMSPHQLVEFAWGLANSEQSFLWVIRPDLVKGETAIVPPEFVEVTSERGLLLSWVPQEKVLSHPSVAGFLTHCGWNSMLESICHGVPVICWPFFAEQQTNCRYACDAWGIGMEMDDEVKREEVKRLVRELMEGEKGKEMRKKALRWKTSAEKATNPGGSSCLDLDKLVRILLTTA</sequence>
<evidence type="ECO:0000256" key="4">
    <source>
        <dbReference type="RuleBase" id="RU362057"/>
    </source>
</evidence>
<proteinExistence type="inferred from homology"/>
<keyword evidence="3" id="KW-0328">Glycosyltransferase</keyword>
<dbReference type="GO" id="GO:0080043">
    <property type="term" value="F:quercetin 3-O-glucosyltransferase activity"/>
    <property type="evidence" value="ECO:0007669"/>
    <property type="project" value="TreeGrafter"/>
</dbReference>
<dbReference type="Pfam" id="PF00201">
    <property type="entry name" value="UDPGT"/>
    <property type="match status" value="1"/>
</dbReference>
<evidence type="ECO:0000313" key="5">
    <source>
        <dbReference type="EMBL" id="KAG9451452.1"/>
    </source>
</evidence>
<evidence type="ECO:0000256" key="2">
    <source>
        <dbReference type="ARBA" id="ARBA00022679"/>
    </source>
</evidence>
<comment type="caution">
    <text evidence="5">The sequence shown here is derived from an EMBL/GenBank/DDBJ whole genome shotgun (WGS) entry which is preliminary data.</text>
</comment>
<dbReference type="CDD" id="cd03784">
    <property type="entry name" value="GT1_Gtf-like"/>
    <property type="match status" value="1"/>
</dbReference>
<comment type="similarity">
    <text evidence="1 3">Belongs to the UDP-glycosyltransferase family.</text>
</comment>
<evidence type="ECO:0000313" key="6">
    <source>
        <dbReference type="Proteomes" id="UP000825729"/>
    </source>
</evidence>
<dbReference type="PANTHER" id="PTHR11926:SF774">
    <property type="entry name" value="UDP-GLYCOSYLTRANSFERASE 85A1-RELATED"/>
    <property type="match status" value="1"/>
</dbReference>
<dbReference type="EMBL" id="JAINDJ010000004">
    <property type="protein sequence ID" value="KAG9451452.1"/>
    <property type="molecule type" value="Genomic_DNA"/>
</dbReference>
<organism evidence="5 6">
    <name type="scientific">Aristolochia fimbriata</name>
    <name type="common">White veined hardy Dutchman's pipe vine</name>
    <dbReference type="NCBI Taxonomy" id="158543"/>
    <lineage>
        <taxon>Eukaryota</taxon>
        <taxon>Viridiplantae</taxon>
        <taxon>Streptophyta</taxon>
        <taxon>Embryophyta</taxon>
        <taxon>Tracheophyta</taxon>
        <taxon>Spermatophyta</taxon>
        <taxon>Magnoliopsida</taxon>
        <taxon>Magnoliidae</taxon>
        <taxon>Piperales</taxon>
        <taxon>Aristolochiaceae</taxon>
        <taxon>Aristolochia</taxon>
    </lineage>
</organism>
<dbReference type="FunFam" id="3.40.50.2000:FF:000055">
    <property type="entry name" value="Glycosyltransferase"/>
    <property type="match status" value="1"/>
</dbReference>
<keyword evidence="2 3" id="KW-0808">Transferase</keyword>
<dbReference type="InterPro" id="IPR002213">
    <property type="entry name" value="UDP_glucos_trans"/>
</dbReference>
<dbReference type="PROSITE" id="PS00375">
    <property type="entry name" value="UDPGT"/>
    <property type="match status" value="1"/>
</dbReference>
<gene>
    <name evidence="5" type="ORF">H6P81_011417</name>
</gene>